<evidence type="ECO:0000256" key="1">
    <source>
        <dbReference type="SAM" id="Phobius"/>
    </source>
</evidence>
<feature type="transmembrane region" description="Helical" evidence="1">
    <location>
        <begin position="59"/>
        <end position="75"/>
    </location>
</feature>
<sequence length="153" mass="16512">MNATAPIDPLQKRKARVISTLFGISLVFGAAIFIGYPQLADPSAAQAIAADLRVSPLNFAYQIATVVLCFWWLNLDSRQLEIRRPWWLNLGVVLLTTVFVAYYLYMTRQPGQRAGALLAFLGVIAGTFFSAVVGMTLALMFGAGPGTSSAPAI</sequence>
<keyword evidence="1" id="KW-0472">Membrane</keyword>
<name>A0A2W5KNS9_9GAMM</name>
<evidence type="ECO:0000313" key="3">
    <source>
        <dbReference type="Proteomes" id="UP000249046"/>
    </source>
</evidence>
<protein>
    <submittedName>
        <fullName evidence="2">Uncharacterized protein</fullName>
    </submittedName>
</protein>
<dbReference type="Proteomes" id="UP000249046">
    <property type="component" value="Unassembled WGS sequence"/>
</dbReference>
<feature type="transmembrane region" description="Helical" evidence="1">
    <location>
        <begin position="117"/>
        <end position="141"/>
    </location>
</feature>
<comment type="caution">
    <text evidence="2">The sequence shown here is derived from an EMBL/GenBank/DDBJ whole genome shotgun (WGS) entry which is preliminary data.</text>
</comment>
<reference evidence="2 3" key="1">
    <citation type="submission" date="2017-08" db="EMBL/GenBank/DDBJ databases">
        <title>Infants hospitalized years apart are colonized by the same room-sourced microbial strains.</title>
        <authorList>
            <person name="Brooks B."/>
            <person name="Olm M.R."/>
            <person name="Firek B.A."/>
            <person name="Baker R."/>
            <person name="Thomas B.C."/>
            <person name="Morowitz M.J."/>
            <person name="Banfield J.F."/>
        </authorList>
    </citation>
    <scope>NUCLEOTIDE SEQUENCE [LARGE SCALE GENOMIC DNA]</scope>
    <source>
        <strain evidence="2">S2_005_003_R2_42</strain>
    </source>
</reference>
<feature type="transmembrane region" description="Helical" evidence="1">
    <location>
        <begin position="21"/>
        <end position="39"/>
    </location>
</feature>
<accession>A0A2W5KNS9</accession>
<organism evidence="2 3">
    <name type="scientific">Rhodanobacter denitrificans</name>
    <dbReference type="NCBI Taxonomy" id="666685"/>
    <lineage>
        <taxon>Bacteria</taxon>
        <taxon>Pseudomonadati</taxon>
        <taxon>Pseudomonadota</taxon>
        <taxon>Gammaproteobacteria</taxon>
        <taxon>Lysobacterales</taxon>
        <taxon>Rhodanobacteraceae</taxon>
        <taxon>Rhodanobacter</taxon>
    </lineage>
</organism>
<dbReference type="EMBL" id="QFPO01000003">
    <property type="protein sequence ID" value="PZQ18712.1"/>
    <property type="molecule type" value="Genomic_DNA"/>
</dbReference>
<feature type="transmembrane region" description="Helical" evidence="1">
    <location>
        <begin position="87"/>
        <end position="105"/>
    </location>
</feature>
<evidence type="ECO:0000313" key="2">
    <source>
        <dbReference type="EMBL" id="PZQ18712.1"/>
    </source>
</evidence>
<gene>
    <name evidence="2" type="ORF">DI564_05350</name>
</gene>
<keyword evidence="1" id="KW-0812">Transmembrane</keyword>
<dbReference type="AlphaFoldDB" id="A0A2W5KNS9"/>
<proteinExistence type="predicted"/>
<keyword evidence="1" id="KW-1133">Transmembrane helix</keyword>